<dbReference type="Gene3D" id="3.40.50.300">
    <property type="entry name" value="P-loop containing nucleotide triphosphate hydrolases"/>
    <property type="match status" value="1"/>
</dbReference>
<dbReference type="GO" id="GO:0016887">
    <property type="term" value="F:ATP hydrolysis activity"/>
    <property type="evidence" value="ECO:0007669"/>
    <property type="project" value="InterPro"/>
</dbReference>
<comment type="caution">
    <text evidence="2">The sequence shown here is derived from an EMBL/GenBank/DDBJ whole genome shotgun (WGS) entry which is preliminary data.</text>
</comment>
<dbReference type="Pfam" id="PF00004">
    <property type="entry name" value="AAA"/>
    <property type="match status" value="1"/>
</dbReference>
<evidence type="ECO:0000259" key="1">
    <source>
        <dbReference type="Pfam" id="PF00004"/>
    </source>
</evidence>
<evidence type="ECO:0000313" key="3">
    <source>
        <dbReference type="Proteomes" id="UP000215914"/>
    </source>
</evidence>
<name>A0A9K3IHN0_HELAN</name>
<dbReference type="InterPro" id="IPR003959">
    <property type="entry name" value="ATPase_AAA_core"/>
</dbReference>
<evidence type="ECO:0000313" key="2">
    <source>
        <dbReference type="EMBL" id="KAF5796725.1"/>
    </source>
</evidence>
<organism evidence="2 3">
    <name type="scientific">Helianthus annuus</name>
    <name type="common">Common sunflower</name>
    <dbReference type="NCBI Taxonomy" id="4232"/>
    <lineage>
        <taxon>Eukaryota</taxon>
        <taxon>Viridiplantae</taxon>
        <taxon>Streptophyta</taxon>
        <taxon>Embryophyta</taxon>
        <taxon>Tracheophyta</taxon>
        <taxon>Spermatophyta</taxon>
        <taxon>Magnoliopsida</taxon>
        <taxon>eudicotyledons</taxon>
        <taxon>Gunneridae</taxon>
        <taxon>Pentapetalae</taxon>
        <taxon>asterids</taxon>
        <taxon>campanulids</taxon>
        <taxon>Asterales</taxon>
        <taxon>Asteraceae</taxon>
        <taxon>Asteroideae</taxon>
        <taxon>Heliantheae alliance</taxon>
        <taxon>Heliantheae</taxon>
        <taxon>Helianthus</taxon>
    </lineage>
</organism>
<reference evidence="2" key="2">
    <citation type="submission" date="2020-06" db="EMBL/GenBank/DDBJ databases">
        <title>Helianthus annuus Genome sequencing and assembly Release 2.</title>
        <authorList>
            <person name="Gouzy J."/>
            <person name="Langlade N."/>
            <person name="Munos S."/>
        </authorList>
    </citation>
    <scope>NUCLEOTIDE SEQUENCE</scope>
    <source>
        <tissue evidence="2">Leaves</tissue>
    </source>
</reference>
<dbReference type="PANTHER" id="PTHR23076">
    <property type="entry name" value="METALLOPROTEASE M41 FTSH"/>
    <property type="match status" value="1"/>
</dbReference>
<feature type="domain" description="ATPase AAA-type core" evidence="1">
    <location>
        <begin position="2"/>
        <end position="55"/>
    </location>
</feature>
<reference evidence="2" key="1">
    <citation type="journal article" date="2017" name="Nature">
        <title>The sunflower genome provides insights into oil metabolism, flowering and Asterid evolution.</title>
        <authorList>
            <person name="Badouin H."/>
            <person name="Gouzy J."/>
            <person name="Grassa C.J."/>
            <person name="Murat F."/>
            <person name="Staton S.E."/>
            <person name="Cottret L."/>
            <person name="Lelandais-Briere C."/>
            <person name="Owens G.L."/>
            <person name="Carrere S."/>
            <person name="Mayjonade B."/>
            <person name="Legrand L."/>
            <person name="Gill N."/>
            <person name="Kane N.C."/>
            <person name="Bowers J.E."/>
            <person name="Hubner S."/>
            <person name="Bellec A."/>
            <person name="Berard A."/>
            <person name="Berges H."/>
            <person name="Blanchet N."/>
            <person name="Boniface M.C."/>
            <person name="Brunel D."/>
            <person name="Catrice O."/>
            <person name="Chaidir N."/>
            <person name="Claudel C."/>
            <person name="Donnadieu C."/>
            <person name="Faraut T."/>
            <person name="Fievet G."/>
            <person name="Helmstetter N."/>
            <person name="King M."/>
            <person name="Knapp S.J."/>
            <person name="Lai Z."/>
            <person name="Le Paslier M.C."/>
            <person name="Lippi Y."/>
            <person name="Lorenzon L."/>
            <person name="Mandel J.R."/>
            <person name="Marage G."/>
            <person name="Marchand G."/>
            <person name="Marquand E."/>
            <person name="Bret-Mestries E."/>
            <person name="Morien E."/>
            <person name="Nambeesan S."/>
            <person name="Nguyen T."/>
            <person name="Pegot-Espagnet P."/>
            <person name="Pouilly N."/>
            <person name="Raftis F."/>
            <person name="Sallet E."/>
            <person name="Schiex T."/>
            <person name="Thomas J."/>
            <person name="Vandecasteele C."/>
            <person name="Vares D."/>
            <person name="Vear F."/>
            <person name="Vautrin S."/>
            <person name="Crespi M."/>
            <person name="Mangin B."/>
            <person name="Burke J.M."/>
            <person name="Salse J."/>
            <person name="Munos S."/>
            <person name="Vincourt P."/>
            <person name="Rieseberg L.H."/>
            <person name="Langlade N.B."/>
        </authorList>
    </citation>
    <scope>NUCLEOTIDE SEQUENCE</scope>
    <source>
        <tissue evidence="2">Leaves</tissue>
    </source>
</reference>
<dbReference type="PANTHER" id="PTHR23076:SF49">
    <property type="entry name" value="ATP-DEPENDENT ZINC METALLOPROTEASE FTSH 7, CHLOROPLASTIC"/>
    <property type="match status" value="1"/>
</dbReference>
<dbReference type="SUPFAM" id="SSF52540">
    <property type="entry name" value="P-loop containing nucleoside triphosphate hydrolases"/>
    <property type="match status" value="1"/>
</dbReference>
<dbReference type="GO" id="GO:0005524">
    <property type="term" value="F:ATP binding"/>
    <property type="evidence" value="ECO:0007669"/>
    <property type="project" value="InterPro"/>
</dbReference>
<keyword evidence="2" id="KW-0378">Hydrolase</keyword>
<dbReference type="InterPro" id="IPR027417">
    <property type="entry name" value="P-loop_NTPase"/>
</dbReference>
<dbReference type="EMBL" id="MNCJ02000323">
    <property type="protein sequence ID" value="KAF5796725.1"/>
    <property type="molecule type" value="Genomic_DNA"/>
</dbReference>
<gene>
    <name evidence="2" type="ORF">HanXRQr2_Chr08g0355161</name>
</gene>
<dbReference type="Gramene" id="mRNA:HanXRQr2_Chr08g0355161">
    <property type="protein sequence ID" value="mRNA:HanXRQr2_Chr08g0355161"/>
    <property type="gene ID" value="HanXRQr2_Chr08g0355161"/>
</dbReference>
<dbReference type="Proteomes" id="UP000215914">
    <property type="component" value="Unassembled WGS sequence"/>
</dbReference>
<accession>A0A9K3IHN0</accession>
<protein>
    <submittedName>
        <fullName evidence="2">ATPase, AAA-type, core, P-loop containing nucleoside triphosphate hydrolase</fullName>
    </submittedName>
</protein>
<proteinExistence type="predicted"/>
<dbReference type="AlphaFoldDB" id="A0A9K3IHN0"/>
<sequence>MVVAGEVEVPLISYSATEFVELYLWMGASRVQELFARATKEAQSIIFIDESHDGRFRIASNDDQEQTLIQVHTILC</sequence>
<keyword evidence="3" id="KW-1185">Reference proteome</keyword>